<organism evidence="8 9">
    <name type="scientific">Cutibacterium acnes</name>
    <name type="common">Propionibacterium acnes</name>
    <dbReference type="NCBI Taxonomy" id="1747"/>
    <lineage>
        <taxon>Bacteria</taxon>
        <taxon>Bacillati</taxon>
        <taxon>Actinomycetota</taxon>
        <taxon>Actinomycetes</taxon>
        <taxon>Propionibacteriales</taxon>
        <taxon>Propionibacteriaceae</taxon>
        <taxon>Cutibacterium</taxon>
    </lineage>
</organism>
<dbReference type="PANTHER" id="PTHR46323:SF2">
    <property type="entry name" value="BETA-GALACTOSIDASE"/>
    <property type="match status" value="1"/>
</dbReference>
<feature type="domain" description="Beta galactosidase small chain/" evidence="7">
    <location>
        <begin position="715"/>
        <end position="983"/>
    </location>
</feature>
<dbReference type="InterPro" id="IPR006101">
    <property type="entry name" value="Glyco_hydro_2"/>
</dbReference>
<name>A0AA44QG09_CUTAC</name>
<dbReference type="RefSeq" id="WP_098691086.1">
    <property type="nucleotide sequence ID" value="NZ_JANDKO010000004.1"/>
</dbReference>
<protein>
    <recommendedName>
        <fullName evidence="3">beta-galactosidase</fullName>
        <ecNumber evidence="3">3.2.1.23</ecNumber>
    </recommendedName>
    <alternativeName>
        <fullName evidence="6">Lactase</fullName>
    </alternativeName>
</protein>
<evidence type="ECO:0000259" key="7">
    <source>
        <dbReference type="SMART" id="SM01038"/>
    </source>
</evidence>
<dbReference type="SUPFAM" id="SSF49785">
    <property type="entry name" value="Galactose-binding domain-like"/>
    <property type="match status" value="1"/>
</dbReference>
<dbReference type="SUPFAM" id="SSF49303">
    <property type="entry name" value="beta-Galactosidase/glucuronidase domain"/>
    <property type="match status" value="2"/>
</dbReference>
<dbReference type="InterPro" id="IPR008979">
    <property type="entry name" value="Galactose-bd-like_sf"/>
</dbReference>
<reference evidence="8 9" key="1">
    <citation type="submission" date="2017-02" db="EMBL/GenBank/DDBJ databases">
        <title>Prevalence of linear plasmids in Cutibacterium acnes isolates obtained from cancerous prostatic tissue.</title>
        <authorList>
            <person name="Davidsson S."/>
            <person name="Bruggemann H."/>
        </authorList>
    </citation>
    <scope>NUCLEOTIDE SEQUENCE [LARGE SCALE GENOMIC DNA]</scope>
    <source>
        <strain evidence="8 9">11-78</strain>
    </source>
</reference>
<dbReference type="InterPro" id="IPR032312">
    <property type="entry name" value="LacZ_4"/>
</dbReference>
<dbReference type="Proteomes" id="UP000226191">
    <property type="component" value="Unassembled WGS sequence"/>
</dbReference>
<dbReference type="GO" id="GO:0004565">
    <property type="term" value="F:beta-galactosidase activity"/>
    <property type="evidence" value="ECO:0007669"/>
    <property type="project" value="UniProtKB-EC"/>
</dbReference>
<dbReference type="Gene3D" id="2.60.120.260">
    <property type="entry name" value="Galactose-binding domain-like"/>
    <property type="match status" value="1"/>
</dbReference>
<evidence type="ECO:0000256" key="6">
    <source>
        <dbReference type="ARBA" id="ARBA00032230"/>
    </source>
</evidence>
<dbReference type="PRINTS" id="PR00132">
    <property type="entry name" value="GLHYDRLASE2"/>
</dbReference>
<comment type="catalytic activity">
    <reaction evidence="1">
        <text>Hydrolysis of terminal non-reducing beta-D-galactose residues in beta-D-galactosides.</text>
        <dbReference type="EC" id="3.2.1.23"/>
    </reaction>
</comment>
<sequence length="985" mass="109009">MVANADTAHRLDDALTNLIPWHGPVAPRAHLHTDAPTLDLSGTWRFQLVDSPHDTPAGFPDPQFDDTDFVDLAVPSSWHMVDPAGNAPFGRPAYLNTNYPIPVPASDEDIVVPNENPTGCYRHTFEVGKDFTDAERVLLRFEGVDSFARVWFNGVELGWTKGSRLTSEFDVTSQLRPGRNVLAVAVSQWSDGTFLEDQDMWRMSGIFREVTLLARPHGGIDDLFVHASWDGDAKLLIDGPEGATVAIPELELATTCNTEVAIPDAQPWTAEAPKLYDATVSTDTETVTIRIGFRSVAIAGDIITVNGEKIVFRGVNRHEWHPRTGRTLDEQTMRADLELMKRHGVNAIRTSHYPPNARFLDLCDEYGVWVLLECDLETHGFERGGWDGNPTNDDRWYDCLLNRIQRTVERDKNHPAIIGWSMGNESHCGEGIRLMNDWVKNRDPSRFTHYEGDDAHTICDVWTVMYPSMEWVEAVRDRTVMPGAEPAPQTGRELGLPFFMCEFAHAMGNGPGELDAYEERCFDPHFHRDRMHGGFIWEWIDHGIDTGRGYAYGGDFGEVLHDSNFVCDGLVLPDRTPSPGLLEFTATMGAVRIEVDGEQLRDGNGITVINRRDFSDLSDLTFVWQLVNDDEYVQTGVLEVGALAAHQIWTGTVPLPDEISDRMVVVVEAKLVKDTIWAPAGHVVARTSALLVPKPGPRLYLPASSQSHRDGTGWSLGPAHFDRRGRLVTWGNANLVAPVLDLFRAPIDNDRASSLARNTIGDAALAAGLDRLVHTTTSVRDEGDELVVVTRSAAAAARNSMTTTWSWRAIQTNDGSEGVHLDLHVDPHGYWPTMLGRIGVTIGLPAEWTTVSWFGLGPTENYPDSQHAAIWGRWNGEVDDLQTPYVMPQENGLRQGVHELTISGSNGGLRITADGSWPAFAARPWTSQALRTAAHTWDLKPDGHTWLTLDAVSAPLGSTSCGPMPIMSHRLYAQPVDLSLTLSLI</sequence>
<dbReference type="PANTHER" id="PTHR46323">
    <property type="entry name" value="BETA-GALACTOSIDASE"/>
    <property type="match status" value="1"/>
</dbReference>
<keyword evidence="4" id="KW-0378">Hydrolase</keyword>
<dbReference type="InterPro" id="IPR014718">
    <property type="entry name" value="GH-type_carb-bd"/>
</dbReference>
<dbReference type="GO" id="GO:0005990">
    <property type="term" value="P:lactose catabolic process"/>
    <property type="evidence" value="ECO:0007669"/>
    <property type="project" value="TreeGrafter"/>
</dbReference>
<dbReference type="PROSITE" id="PS00719">
    <property type="entry name" value="GLYCOSYL_HYDROL_F2_1"/>
    <property type="match status" value="1"/>
</dbReference>
<dbReference type="InterPro" id="IPR050347">
    <property type="entry name" value="Bact_Beta-galactosidase"/>
</dbReference>
<dbReference type="Pfam" id="PF02836">
    <property type="entry name" value="Glyco_hydro_2_C"/>
    <property type="match status" value="1"/>
</dbReference>
<dbReference type="Pfam" id="PF02837">
    <property type="entry name" value="Glyco_hydro_2_N"/>
    <property type="match status" value="1"/>
</dbReference>
<evidence type="ECO:0000313" key="9">
    <source>
        <dbReference type="Proteomes" id="UP000226191"/>
    </source>
</evidence>
<evidence type="ECO:0000256" key="1">
    <source>
        <dbReference type="ARBA" id="ARBA00001412"/>
    </source>
</evidence>
<dbReference type="SMART" id="SM01038">
    <property type="entry name" value="Bgal_small_N"/>
    <property type="match status" value="1"/>
</dbReference>
<dbReference type="Pfam" id="PF16353">
    <property type="entry name" value="LacZ_4"/>
    <property type="match status" value="1"/>
</dbReference>
<dbReference type="InterPro" id="IPR004199">
    <property type="entry name" value="B-gal_small/dom_5"/>
</dbReference>
<dbReference type="Gene3D" id="2.60.40.10">
    <property type="entry name" value="Immunoglobulins"/>
    <property type="match status" value="2"/>
</dbReference>
<dbReference type="AlphaFoldDB" id="A0AA44QG09"/>
<dbReference type="InterPro" id="IPR006103">
    <property type="entry name" value="Glyco_hydro_2_cat"/>
</dbReference>
<evidence type="ECO:0000256" key="3">
    <source>
        <dbReference type="ARBA" id="ARBA00012756"/>
    </source>
</evidence>
<dbReference type="EMBL" id="MVCE01000005">
    <property type="protein sequence ID" value="PGF32483.1"/>
    <property type="molecule type" value="Genomic_DNA"/>
</dbReference>
<dbReference type="EC" id="3.2.1.23" evidence="3"/>
<dbReference type="Gene3D" id="3.20.20.80">
    <property type="entry name" value="Glycosidases"/>
    <property type="match status" value="1"/>
</dbReference>
<dbReference type="SUPFAM" id="SSF74650">
    <property type="entry name" value="Galactose mutarotase-like"/>
    <property type="match status" value="1"/>
</dbReference>
<comment type="similarity">
    <text evidence="2">Belongs to the glycosyl hydrolase 2 family.</text>
</comment>
<dbReference type="InterPro" id="IPR011013">
    <property type="entry name" value="Gal_mutarotase_sf_dom"/>
</dbReference>
<dbReference type="InterPro" id="IPR023230">
    <property type="entry name" value="Glyco_hydro_2_CS"/>
</dbReference>
<dbReference type="Gene3D" id="2.70.98.10">
    <property type="match status" value="1"/>
</dbReference>
<evidence type="ECO:0000313" key="8">
    <source>
        <dbReference type="EMBL" id="PGF32483.1"/>
    </source>
</evidence>
<gene>
    <name evidence="8" type="ORF">B1B09_10230</name>
</gene>
<dbReference type="GO" id="GO:0009341">
    <property type="term" value="C:beta-galactosidase complex"/>
    <property type="evidence" value="ECO:0007669"/>
    <property type="project" value="InterPro"/>
</dbReference>
<evidence type="ECO:0000256" key="4">
    <source>
        <dbReference type="ARBA" id="ARBA00022801"/>
    </source>
</evidence>
<accession>A0AA44QG09</accession>
<dbReference type="InterPro" id="IPR006104">
    <property type="entry name" value="Glyco_hydro_2_N"/>
</dbReference>
<evidence type="ECO:0000256" key="2">
    <source>
        <dbReference type="ARBA" id="ARBA00007401"/>
    </source>
</evidence>
<dbReference type="SUPFAM" id="SSF51445">
    <property type="entry name" value="(Trans)glycosidases"/>
    <property type="match status" value="1"/>
</dbReference>
<dbReference type="GO" id="GO:0030246">
    <property type="term" value="F:carbohydrate binding"/>
    <property type="evidence" value="ECO:0007669"/>
    <property type="project" value="InterPro"/>
</dbReference>
<comment type="caution">
    <text evidence="8">The sequence shown here is derived from an EMBL/GenBank/DDBJ whole genome shotgun (WGS) entry which is preliminary data.</text>
</comment>
<dbReference type="InterPro" id="IPR013783">
    <property type="entry name" value="Ig-like_fold"/>
</dbReference>
<dbReference type="InterPro" id="IPR036156">
    <property type="entry name" value="Beta-gal/glucu_dom_sf"/>
</dbReference>
<keyword evidence="5" id="KW-0326">Glycosidase</keyword>
<dbReference type="InterPro" id="IPR017853">
    <property type="entry name" value="GH"/>
</dbReference>
<dbReference type="Pfam" id="PF02929">
    <property type="entry name" value="Bgal_small_N"/>
    <property type="match status" value="1"/>
</dbReference>
<proteinExistence type="inferred from homology"/>
<evidence type="ECO:0000256" key="5">
    <source>
        <dbReference type="ARBA" id="ARBA00023295"/>
    </source>
</evidence>